<dbReference type="PANTHER" id="PTHR42684:SF17">
    <property type="entry name" value="ADENOSYLMETHIONINE-8-AMINO-7-OXONONANOATE AMINOTRANSFERASE"/>
    <property type="match status" value="1"/>
</dbReference>
<organism evidence="5 6">
    <name type="scientific">Staphylococcus aureus</name>
    <dbReference type="NCBI Taxonomy" id="1280"/>
    <lineage>
        <taxon>Bacteria</taxon>
        <taxon>Bacillati</taxon>
        <taxon>Bacillota</taxon>
        <taxon>Bacilli</taxon>
        <taxon>Bacillales</taxon>
        <taxon>Staphylococcaceae</taxon>
        <taxon>Staphylococcus</taxon>
    </lineage>
</organism>
<keyword evidence="4" id="KW-0663">Pyridoxal phosphate</keyword>
<evidence type="ECO:0000256" key="1">
    <source>
        <dbReference type="ARBA" id="ARBA00022490"/>
    </source>
</evidence>
<dbReference type="SUPFAM" id="SSF53383">
    <property type="entry name" value="PLP-dependent transferases"/>
    <property type="match status" value="1"/>
</dbReference>
<keyword evidence="3 5" id="KW-0808">Transferase</keyword>
<dbReference type="InterPro" id="IPR005814">
    <property type="entry name" value="Aminotrans_3"/>
</dbReference>
<accession>A0A6B0CJJ6</accession>
<evidence type="ECO:0000313" key="5">
    <source>
        <dbReference type="EMBL" id="MVL44982.1"/>
    </source>
</evidence>
<dbReference type="GO" id="GO:0030170">
    <property type="term" value="F:pyridoxal phosphate binding"/>
    <property type="evidence" value="ECO:0007669"/>
    <property type="project" value="InterPro"/>
</dbReference>
<evidence type="ECO:0000256" key="3">
    <source>
        <dbReference type="ARBA" id="ARBA00022679"/>
    </source>
</evidence>
<dbReference type="PANTHER" id="PTHR42684">
    <property type="entry name" value="ADENOSYLMETHIONINE-8-AMINO-7-OXONONANOATE AMINOTRANSFERASE"/>
    <property type="match status" value="1"/>
</dbReference>
<evidence type="ECO:0000313" key="6">
    <source>
        <dbReference type="Proteomes" id="UP000434412"/>
    </source>
</evidence>
<keyword evidence="1" id="KW-0963">Cytoplasm</keyword>
<comment type="caution">
    <text evidence="5">The sequence shown here is derived from an EMBL/GenBank/DDBJ whole genome shotgun (WGS) entry which is preliminary data.</text>
</comment>
<dbReference type="Gene3D" id="3.90.1150.10">
    <property type="entry name" value="Aspartate Aminotransferase, domain 1"/>
    <property type="match status" value="1"/>
</dbReference>
<gene>
    <name evidence="5" type="ORF">GO941_05695</name>
</gene>
<dbReference type="EMBL" id="WPVZ01000352">
    <property type="protein sequence ID" value="MVL44982.1"/>
    <property type="molecule type" value="Genomic_DNA"/>
</dbReference>
<dbReference type="AlphaFoldDB" id="A0A6B0CJJ6"/>
<dbReference type="InterPro" id="IPR049704">
    <property type="entry name" value="Aminotrans_3_PPA_site"/>
</dbReference>
<dbReference type="InterPro" id="IPR015421">
    <property type="entry name" value="PyrdxlP-dep_Trfase_major"/>
</dbReference>
<sequence>FLKEVEKLCKKYDVLLICDEVAVGFGRTGKMFACNHEDVQPDIMCLGKAITGGYLPLAATLTSQKIYNAFLSDSHGVNTFFHGHTYTGNQIVCTVALENIRLYEKCKLLSHIETTSSTLEKQLHALKRHRNVGDVRGRGLMFGVELVTDKDSKTPLEIEKVERIVRNCKENGLMIRNLENVITFVPLLSMSNKEVKTMVRIFKKAVHNILDRKC</sequence>
<feature type="non-terminal residue" evidence="5">
    <location>
        <position position="1"/>
    </location>
</feature>
<proteinExistence type="predicted"/>
<dbReference type="GO" id="GO:0004015">
    <property type="term" value="F:adenosylmethionine-8-amino-7-oxononanoate transaminase activity"/>
    <property type="evidence" value="ECO:0007669"/>
    <property type="project" value="TreeGrafter"/>
</dbReference>
<dbReference type="Proteomes" id="UP000434412">
    <property type="component" value="Unassembled WGS sequence"/>
</dbReference>
<dbReference type="GO" id="GO:0009102">
    <property type="term" value="P:biotin biosynthetic process"/>
    <property type="evidence" value="ECO:0007669"/>
    <property type="project" value="TreeGrafter"/>
</dbReference>
<reference evidence="5 6" key="1">
    <citation type="submission" date="2019-11" db="EMBL/GenBank/DDBJ databases">
        <title>Implementation of targeted gown and glove precautions to prevent Staphylococcus aureus acquisition in community-based nursing homes.</title>
        <authorList>
            <person name="Stine O.C."/>
        </authorList>
    </citation>
    <scope>NUCLEOTIDE SEQUENCE [LARGE SCALE GENOMIC DNA]</scope>
    <source>
        <strain evidence="5 6">S_2023.LVRQ.AN</strain>
    </source>
</reference>
<evidence type="ECO:0000256" key="4">
    <source>
        <dbReference type="ARBA" id="ARBA00022898"/>
    </source>
</evidence>
<protein>
    <submittedName>
        <fullName evidence="5">Aminotransferase class III-fold pyridoxal phosphate-dependent enzyme</fullName>
    </submittedName>
</protein>
<dbReference type="PROSITE" id="PS00600">
    <property type="entry name" value="AA_TRANSFER_CLASS_3"/>
    <property type="match status" value="1"/>
</dbReference>
<dbReference type="InterPro" id="IPR015424">
    <property type="entry name" value="PyrdxlP-dep_Trfase"/>
</dbReference>
<dbReference type="Pfam" id="PF00202">
    <property type="entry name" value="Aminotran_3"/>
    <property type="match status" value="1"/>
</dbReference>
<dbReference type="Gene3D" id="3.40.640.10">
    <property type="entry name" value="Type I PLP-dependent aspartate aminotransferase-like (Major domain)"/>
    <property type="match status" value="1"/>
</dbReference>
<dbReference type="InterPro" id="IPR015422">
    <property type="entry name" value="PyrdxlP-dep_Trfase_small"/>
</dbReference>
<evidence type="ECO:0000256" key="2">
    <source>
        <dbReference type="ARBA" id="ARBA00022576"/>
    </source>
</evidence>
<keyword evidence="2 5" id="KW-0032">Aminotransferase</keyword>
<name>A0A6B0CJJ6_STAAU</name>